<proteinExistence type="predicted"/>
<evidence type="ECO:0000313" key="2">
    <source>
        <dbReference type="EnsemblPlants" id="QL02p023354:mrna"/>
    </source>
</evidence>
<dbReference type="PANTHER" id="PTHR46153:SF29">
    <property type="entry name" value="ACYL CARRIER PROTEIN"/>
    <property type="match status" value="1"/>
</dbReference>
<dbReference type="GO" id="GO:0000036">
    <property type="term" value="F:acyl carrier activity"/>
    <property type="evidence" value="ECO:0007669"/>
    <property type="project" value="InterPro"/>
</dbReference>
<reference evidence="3" key="1">
    <citation type="journal article" date="2016" name="G3 (Bethesda)">
        <title>First Draft Assembly and Annotation of the Genome of a California Endemic Oak Quercus lobata Nee (Fagaceae).</title>
        <authorList>
            <person name="Sork V.L."/>
            <person name="Fitz-Gibbon S.T."/>
            <person name="Puiu D."/>
            <person name="Crepeau M."/>
            <person name="Gugger P.F."/>
            <person name="Sherman R."/>
            <person name="Stevens K."/>
            <person name="Langley C.H."/>
            <person name="Pellegrini M."/>
            <person name="Salzberg S.L."/>
        </authorList>
    </citation>
    <scope>NUCLEOTIDE SEQUENCE [LARGE SCALE GENOMIC DNA]</scope>
    <source>
        <strain evidence="3">cv. SW786</strain>
    </source>
</reference>
<dbReference type="InParanoid" id="A0A7N2KU79"/>
<reference evidence="2" key="2">
    <citation type="submission" date="2021-01" db="UniProtKB">
        <authorList>
            <consortium name="EnsemblPlants"/>
        </authorList>
    </citation>
    <scope>IDENTIFICATION</scope>
</reference>
<feature type="domain" description="Carrier" evidence="1">
    <location>
        <begin position="111"/>
        <end position="151"/>
    </location>
</feature>
<dbReference type="PROSITE" id="PS50075">
    <property type="entry name" value="CARRIER"/>
    <property type="match status" value="1"/>
</dbReference>
<dbReference type="Gramene" id="QL02p023354:mrna">
    <property type="protein sequence ID" value="QL02p023354:mrna"/>
    <property type="gene ID" value="QL02p023354"/>
</dbReference>
<dbReference type="InterPro" id="IPR036736">
    <property type="entry name" value="ACP-like_sf"/>
</dbReference>
<evidence type="ECO:0000313" key="3">
    <source>
        <dbReference type="Proteomes" id="UP000594261"/>
    </source>
</evidence>
<sequence length="151" mass="16888">MIFQVILWREMRLRDRERDFGQRREEATIGGGGCSEPALPIWFKDLGYLRGRTPPSASTDDWILLFNLLNKYAPSSRISNLKSVSFPISGKSFTTLRMQPAHFRISCVAKPEIVTTVCEIVKKQLALHDDSAVTGESKFAALGADSLNMVP</sequence>
<accession>A0A7N2KU79</accession>
<dbReference type="PANTHER" id="PTHR46153">
    <property type="entry name" value="ACYL CARRIER PROTEIN"/>
    <property type="match status" value="1"/>
</dbReference>
<dbReference type="Proteomes" id="UP000594261">
    <property type="component" value="Chromosome 2"/>
</dbReference>
<dbReference type="EnsemblPlants" id="QL02p023354:mrna">
    <property type="protein sequence ID" value="QL02p023354:mrna"/>
    <property type="gene ID" value="QL02p023354"/>
</dbReference>
<organism evidence="2 3">
    <name type="scientific">Quercus lobata</name>
    <name type="common">Valley oak</name>
    <dbReference type="NCBI Taxonomy" id="97700"/>
    <lineage>
        <taxon>Eukaryota</taxon>
        <taxon>Viridiplantae</taxon>
        <taxon>Streptophyta</taxon>
        <taxon>Embryophyta</taxon>
        <taxon>Tracheophyta</taxon>
        <taxon>Spermatophyta</taxon>
        <taxon>Magnoliopsida</taxon>
        <taxon>eudicotyledons</taxon>
        <taxon>Gunneridae</taxon>
        <taxon>Pentapetalae</taxon>
        <taxon>rosids</taxon>
        <taxon>fabids</taxon>
        <taxon>Fagales</taxon>
        <taxon>Fagaceae</taxon>
        <taxon>Quercus</taxon>
    </lineage>
</organism>
<dbReference type="InterPro" id="IPR044813">
    <property type="entry name" value="ACP_chloroplastic"/>
</dbReference>
<keyword evidence="3" id="KW-1185">Reference proteome</keyword>
<dbReference type="Gene3D" id="1.10.1200.10">
    <property type="entry name" value="ACP-like"/>
    <property type="match status" value="1"/>
</dbReference>
<evidence type="ECO:0000259" key="1">
    <source>
        <dbReference type="PROSITE" id="PS50075"/>
    </source>
</evidence>
<protein>
    <recommendedName>
        <fullName evidence="1">Carrier domain-containing protein</fullName>
    </recommendedName>
</protein>
<dbReference type="InterPro" id="IPR009081">
    <property type="entry name" value="PP-bd_ACP"/>
</dbReference>
<name>A0A7N2KU79_QUELO</name>
<dbReference type="AlphaFoldDB" id="A0A7N2KU79"/>